<dbReference type="Proteomes" id="UP000374630">
    <property type="component" value="Unassembled WGS sequence"/>
</dbReference>
<keyword evidence="6" id="KW-1185">Reference proteome</keyword>
<dbReference type="PIRSF" id="PIRSF002741">
    <property type="entry name" value="MppA"/>
    <property type="match status" value="1"/>
</dbReference>
<dbReference type="AlphaFoldDB" id="A0A5J5DSB7"/>
<comment type="caution">
    <text evidence="4">The sequence shown here is derived from an EMBL/GenBank/DDBJ whole genome shotgun (WGS) entry which is preliminary data.</text>
</comment>
<dbReference type="InterPro" id="IPR000914">
    <property type="entry name" value="SBP_5_dom"/>
</dbReference>
<dbReference type="EMBL" id="RZOA01000025">
    <property type="protein sequence ID" value="KAA8821782.1"/>
    <property type="molecule type" value="Genomic_DNA"/>
</dbReference>
<feature type="domain" description="Solute-binding protein family 5" evidence="2">
    <location>
        <begin position="142"/>
        <end position="511"/>
    </location>
</feature>
<dbReference type="GO" id="GO:0043190">
    <property type="term" value="C:ATP-binding cassette (ABC) transporter complex"/>
    <property type="evidence" value="ECO:0007669"/>
    <property type="project" value="InterPro"/>
</dbReference>
<dbReference type="GO" id="GO:1904680">
    <property type="term" value="F:peptide transmembrane transporter activity"/>
    <property type="evidence" value="ECO:0007669"/>
    <property type="project" value="TreeGrafter"/>
</dbReference>
<accession>A0A5J5DSB7</accession>
<dbReference type="Pfam" id="PF00496">
    <property type="entry name" value="SBP_bac_5"/>
    <property type="match status" value="1"/>
</dbReference>
<dbReference type="Gene3D" id="3.10.105.10">
    <property type="entry name" value="Dipeptide-binding Protein, Domain 3"/>
    <property type="match status" value="1"/>
</dbReference>
<dbReference type="Gene3D" id="3.40.190.10">
    <property type="entry name" value="Periplasmic binding protein-like II"/>
    <property type="match status" value="1"/>
</dbReference>
<evidence type="ECO:0000259" key="2">
    <source>
        <dbReference type="Pfam" id="PF00496"/>
    </source>
</evidence>
<gene>
    <name evidence="4" type="ORF">EM848_10355</name>
    <name evidence="3" type="ORF">EMO90_11300</name>
</gene>
<evidence type="ECO:0000256" key="1">
    <source>
        <dbReference type="SAM" id="MobiDB-lite"/>
    </source>
</evidence>
<organism evidence="4 5">
    <name type="scientific">Bifidobacterium vespertilionis</name>
    <dbReference type="NCBI Taxonomy" id="2562524"/>
    <lineage>
        <taxon>Bacteria</taxon>
        <taxon>Bacillati</taxon>
        <taxon>Actinomycetota</taxon>
        <taxon>Actinomycetes</taxon>
        <taxon>Bifidobacteriales</taxon>
        <taxon>Bifidobacteriaceae</taxon>
        <taxon>Bifidobacterium</taxon>
    </lineage>
</organism>
<feature type="compositionally biased region" description="Polar residues" evidence="1">
    <location>
        <begin position="29"/>
        <end position="38"/>
    </location>
</feature>
<dbReference type="CDD" id="cd00995">
    <property type="entry name" value="PBP2_NikA_DppA_OppA_like"/>
    <property type="match status" value="1"/>
</dbReference>
<evidence type="ECO:0000313" key="5">
    <source>
        <dbReference type="Proteomes" id="UP000345527"/>
    </source>
</evidence>
<dbReference type="InterPro" id="IPR030678">
    <property type="entry name" value="Peptide/Ni-bd"/>
</dbReference>
<proteinExistence type="predicted"/>
<dbReference type="PANTHER" id="PTHR30290:SF83">
    <property type="entry name" value="ABC TRANSPORTER SUBSTRATE-BINDING PROTEIN"/>
    <property type="match status" value="1"/>
</dbReference>
<evidence type="ECO:0000313" key="4">
    <source>
        <dbReference type="EMBL" id="KAA8821782.1"/>
    </source>
</evidence>
<evidence type="ECO:0000313" key="3">
    <source>
        <dbReference type="EMBL" id="KAA8816694.1"/>
    </source>
</evidence>
<dbReference type="OrthoDB" id="3225986at2"/>
<feature type="region of interest" description="Disordered" evidence="1">
    <location>
        <begin position="17"/>
        <end position="38"/>
    </location>
</feature>
<dbReference type="SUPFAM" id="SSF53850">
    <property type="entry name" value="Periplasmic binding protein-like II"/>
    <property type="match status" value="1"/>
</dbReference>
<evidence type="ECO:0000313" key="6">
    <source>
        <dbReference type="Proteomes" id="UP000374630"/>
    </source>
</evidence>
<sequence length="594" mass="62998">MGYGAHLGNRRFLRNVGSGSKMTRRGTMTHPTPISPQTAIRSAQPNRLATIGRRIVTTAIAAVMAVALAACGGANASIATGQPTVPSETGAKTSTGTPVKDLKIASASAVSTLSVNQEAGSANYQLAALYQEGLTGVDATGKVIPALAEKWSSTDNKTWVFDLRQGVKLHDGSTLTTDDVIDSINTARDATLSPGLSVYWPDYVDKVEKTGDAQITITLKTPQSEFPTQVSNVAGLFVTSKAFRESAGSDYGSASKLIVGTGPYKVTEFDPSSHVSLEKFKDYWGTNDGPDTVRVDFITEDSTRLLAFQNGTVDASFNVPVTSVAQWSQNGSNVTAYSDRSYYGLTFDQGVKPFDDIHVRKAISYALDKEGIVKGVLKGYGEVATGIDSPEQLAGWTNNSKDEAAKKVADLGALSYSIDQAKSEIAQSSQPSGFSTTLTYPTGYPAVGQASLALADSLKQIGVTLDVKEIPLEQWLSEVGNGKQGVAWMIYNPTTPQPNEVTSWLLAAGGAGANPANWTDADVAAQTDKIGTLTDPSEKLQIVLDTTKTALEQDIYSPVYWGKAAVATKKGLGLKGVDTFWLGTNWAADFVEQQ</sequence>
<dbReference type="InterPro" id="IPR039424">
    <property type="entry name" value="SBP_5"/>
</dbReference>
<dbReference type="GO" id="GO:0042597">
    <property type="term" value="C:periplasmic space"/>
    <property type="evidence" value="ECO:0007669"/>
    <property type="project" value="UniProtKB-ARBA"/>
</dbReference>
<dbReference type="Gene3D" id="3.90.76.10">
    <property type="entry name" value="Dipeptide-binding Protein, Domain 1"/>
    <property type="match status" value="1"/>
</dbReference>
<dbReference type="GO" id="GO:0015833">
    <property type="term" value="P:peptide transport"/>
    <property type="evidence" value="ECO:0007669"/>
    <property type="project" value="TreeGrafter"/>
</dbReference>
<dbReference type="Proteomes" id="UP000345527">
    <property type="component" value="Unassembled WGS sequence"/>
</dbReference>
<reference evidence="5 6" key="1">
    <citation type="journal article" date="2019" name="Syst. Appl. Microbiol.">
        <title>Characterization of Bifidobacterium species in feaces of the Egyptian fruit bat: Description of B. vespertilionis sp. nov. and B. rousetti sp. nov.</title>
        <authorList>
            <person name="Modesto M."/>
            <person name="Satti M."/>
            <person name="Watanabe K."/>
            <person name="Puglisi E."/>
            <person name="Morelli L."/>
            <person name="Huang C.-H."/>
            <person name="Liou J.-S."/>
            <person name="Miyashita M."/>
            <person name="Tamura T."/>
            <person name="Saito S."/>
            <person name="Mori K."/>
            <person name="Huang L."/>
            <person name="Sciavilla P."/>
            <person name="Sandri C."/>
            <person name="Spiezio C."/>
            <person name="Vitali F."/>
            <person name="Cavalieri D."/>
            <person name="Perpetuini G."/>
            <person name="Tofalo R."/>
            <person name="Bonetti A."/>
            <person name="Arita M."/>
            <person name="Mattarelli P."/>
        </authorList>
    </citation>
    <scope>NUCLEOTIDE SEQUENCE [LARGE SCALE GENOMIC DNA]</scope>
    <source>
        <strain evidence="3 6">RST16</strain>
        <strain evidence="4 5">RST8</strain>
    </source>
</reference>
<name>A0A5J5DSB7_9BIFI</name>
<dbReference type="PANTHER" id="PTHR30290">
    <property type="entry name" value="PERIPLASMIC BINDING COMPONENT OF ABC TRANSPORTER"/>
    <property type="match status" value="1"/>
</dbReference>
<dbReference type="EMBL" id="RZNZ01000021">
    <property type="protein sequence ID" value="KAA8816694.1"/>
    <property type="molecule type" value="Genomic_DNA"/>
</dbReference>
<protein>
    <submittedName>
        <fullName evidence="4">ABC transporter substrate-binding protein</fullName>
    </submittedName>
</protein>